<dbReference type="AlphaFoldDB" id="A0AAN6W9A5"/>
<protein>
    <recommendedName>
        <fullName evidence="1">NodB homology domain-containing protein</fullName>
    </recommendedName>
</protein>
<reference evidence="2" key="2">
    <citation type="submission" date="2023-05" db="EMBL/GenBank/DDBJ databases">
        <authorList>
            <consortium name="Lawrence Berkeley National Laboratory"/>
            <person name="Steindorff A."/>
            <person name="Hensen N."/>
            <person name="Bonometti L."/>
            <person name="Westerberg I."/>
            <person name="Brannstrom I.O."/>
            <person name="Guillou S."/>
            <person name="Cros-Aarteil S."/>
            <person name="Calhoun S."/>
            <person name="Haridas S."/>
            <person name="Kuo A."/>
            <person name="Mondo S."/>
            <person name="Pangilinan J."/>
            <person name="Riley R."/>
            <person name="Labutti K."/>
            <person name="Andreopoulos B."/>
            <person name="Lipzen A."/>
            <person name="Chen C."/>
            <person name="Yanf M."/>
            <person name="Daum C."/>
            <person name="Ng V."/>
            <person name="Clum A."/>
            <person name="Ohm R."/>
            <person name="Martin F."/>
            <person name="Silar P."/>
            <person name="Natvig D."/>
            <person name="Lalanne C."/>
            <person name="Gautier V."/>
            <person name="Ament-Velasquez S.L."/>
            <person name="Kruys A."/>
            <person name="Hutchinson M.I."/>
            <person name="Powell A.J."/>
            <person name="Barry K."/>
            <person name="Miller A.N."/>
            <person name="Grigoriev I.V."/>
            <person name="Debuchy R."/>
            <person name="Gladieux P."/>
            <person name="Thoren M.H."/>
            <person name="Johannesson H."/>
        </authorList>
    </citation>
    <scope>NUCLEOTIDE SEQUENCE</scope>
    <source>
        <strain evidence="2">CBS 892.96</strain>
    </source>
</reference>
<dbReference type="PROSITE" id="PS51677">
    <property type="entry name" value="NODB"/>
    <property type="match status" value="1"/>
</dbReference>
<dbReference type="Gene3D" id="3.20.20.370">
    <property type="entry name" value="Glycoside hydrolase/deacetylase"/>
    <property type="match status" value="1"/>
</dbReference>
<dbReference type="Pfam" id="PF01522">
    <property type="entry name" value="Polysacc_deac_1"/>
    <property type="match status" value="1"/>
</dbReference>
<dbReference type="GO" id="GO:0016810">
    <property type="term" value="F:hydrolase activity, acting on carbon-nitrogen (but not peptide) bonds"/>
    <property type="evidence" value="ECO:0007669"/>
    <property type="project" value="InterPro"/>
</dbReference>
<dbReference type="PANTHER" id="PTHR47561:SF1">
    <property type="entry name" value="POLYSACCHARIDE DEACETYLASE FAMILY PROTEIN (AFU_ORTHOLOGUE AFUA_6G05030)"/>
    <property type="match status" value="1"/>
</dbReference>
<accession>A0AAN6W9A5</accession>
<dbReference type="GO" id="GO:0005975">
    <property type="term" value="P:carbohydrate metabolic process"/>
    <property type="evidence" value="ECO:0007669"/>
    <property type="project" value="InterPro"/>
</dbReference>
<dbReference type="Proteomes" id="UP001302321">
    <property type="component" value="Unassembled WGS sequence"/>
</dbReference>
<dbReference type="EMBL" id="MU866166">
    <property type="protein sequence ID" value="KAK4177380.1"/>
    <property type="molecule type" value="Genomic_DNA"/>
</dbReference>
<evidence type="ECO:0000313" key="3">
    <source>
        <dbReference type="Proteomes" id="UP001302321"/>
    </source>
</evidence>
<dbReference type="InterPro" id="IPR002509">
    <property type="entry name" value="NODB_dom"/>
</dbReference>
<feature type="domain" description="NodB homology" evidence="1">
    <location>
        <begin position="34"/>
        <end position="276"/>
    </location>
</feature>
<keyword evidence="3" id="KW-1185">Reference proteome</keyword>
<organism evidence="2 3">
    <name type="scientific">Triangularia setosa</name>
    <dbReference type="NCBI Taxonomy" id="2587417"/>
    <lineage>
        <taxon>Eukaryota</taxon>
        <taxon>Fungi</taxon>
        <taxon>Dikarya</taxon>
        <taxon>Ascomycota</taxon>
        <taxon>Pezizomycotina</taxon>
        <taxon>Sordariomycetes</taxon>
        <taxon>Sordariomycetidae</taxon>
        <taxon>Sordariales</taxon>
        <taxon>Podosporaceae</taxon>
        <taxon>Triangularia</taxon>
    </lineage>
</organism>
<evidence type="ECO:0000313" key="2">
    <source>
        <dbReference type="EMBL" id="KAK4177380.1"/>
    </source>
</evidence>
<sequence length="276" mass="31196">MPPPPSPSRWPPPYKAAVSFTMDNLGEAQDVLNGKWPHPIGTHPAVSNQLPRMLSLLDKHNIKATYFAESWSLSIYPGAIKSLQESGHEVAWHGYQHEVWKNLSSEAEQENFDKSWKAARKAGITYEGFRPPGGSINERTWGLLKEHGMRYVSTLGGLGIGKEGVVVLPFEWRGVDAFWYMDKFKGIRKRHGEGEDLDSPEADLKRWLLGKVEEIKETGGYLSVLFHPFLQTSEEKFAVLEEVLGRIAAEEEIWMAPCKEVADWVGEHPDLFQDGR</sequence>
<reference evidence="2" key="1">
    <citation type="journal article" date="2023" name="Mol. Phylogenet. Evol.">
        <title>Genome-scale phylogeny and comparative genomics of the fungal order Sordariales.</title>
        <authorList>
            <person name="Hensen N."/>
            <person name="Bonometti L."/>
            <person name="Westerberg I."/>
            <person name="Brannstrom I.O."/>
            <person name="Guillou S."/>
            <person name="Cros-Aarteil S."/>
            <person name="Calhoun S."/>
            <person name="Haridas S."/>
            <person name="Kuo A."/>
            <person name="Mondo S."/>
            <person name="Pangilinan J."/>
            <person name="Riley R."/>
            <person name="LaButti K."/>
            <person name="Andreopoulos B."/>
            <person name="Lipzen A."/>
            <person name="Chen C."/>
            <person name="Yan M."/>
            <person name="Daum C."/>
            <person name="Ng V."/>
            <person name="Clum A."/>
            <person name="Steindorff A."/>
            <person name="Ohm R.A."/>
            <person name="Martin F."/>
            <person name="Silar P."/>
            <person name="Natvig D.O."/>
            <person name="Lalanne C."/>
            <person name="Gautier V."/>
            <person name="Ament-Velasquez S.L."/>
            <person name="Kruys A."/>
            <person name="Hutchinson M.I."/>
            <person name="Powell A.J."/>
            <person name="Barry K."/>
            <person name="Miller A.N."/>
            <person name="Grigoriev I.V."/>
            <person name="Debuchy R."/>
            <person name="Gladieux P."/>
            <person name="Hiltunen Thoren M."/>
            <person name="Johannesson H."/>
        </authorList>
    </citation>
    <scope>NUCLEOTIDE SEQUENCE</scope>
    <source>
        <strain evidence="2">CBS 892.96</strain>
    </source>
</reference>
<dbReference type="SUPFAM" id="SSF88713">
    <property type="entry name" value="Glycoside hydrolase/deacetylase"/>
    <property type="match status" value="1"/>
</dbReference>
<name>A0AAN6W9A5_9PEZI</name>
<gene>
    <name evidence="2" type="ORF">QBC36DRAFT_211777</name>
</gene>
<comment type="caution">
    <text evidence="2">The sequence shown here is derived from an EMBL/GenBank/DDBJ whole genome shotgun (WGS) entry which is preliminary data.</text>
</comment>
<dbReference type="InterPro" id="IPR011330">
    <property type="entry name" value="Glyco_hydro/deAcase_b/a-brl"/>
</dbReference>
<proteinExistence type="predicted"/>
<evidence type="ECO:0000259" key="1">
    <source>
        <dbReference type="PROSITE" id="PS51677"/>
    </source>
</evidence>
<dbReference type="PANTHER" id="PTHR47561">
    <property type="entry name" value="POLYSACCHARIDE DEACETYLASE FAMILY PROTEIN (AFU_ORTHOLOGUE AFUA_6G05030)"/>
    <property type="match status" value="1"/>
</dbReference>